<sequence length="482" mass="52166">MHHQATTLKPPTPFPHHYHPSPPSPSRLLLPISHPLQPNTRPCSPLSCRGIHIPALKHPPHSLASSNTVLQDRNPAAVKTIDVATLGNLCVDIVLDVPELPPPSREARKAYMEQLSASPPDKKYWEAGGNCNVAIAAARLGLNCVVIGHVGNEIYGKFLQDVLRDEGIGVVEMSEETDFTTGSSGSYETLLCWVLVDPLHRHGFCSRFDFSEGPAFSWMSKLSDQVKKAIKQSRIIFCNGYDFDEFSPNVLVSSVEYAVEVGTSVFFDPGPRGKSLLTGTPQEQKALSHLLRMSDVLLLTSDEAASLTGIGNPTLAGQELLRRGVRTKWVIVKMGPKGSLLITTSSVTCAPAFQVKVIDTVGCGDSFVAAVAFGFIHDIPLISTLAIANAVGAATAMGSGAGRNVATLKQVIELIKAPNLNEDDEFWNKLLSEHFNIQEITFLKKVVINGSNNRMNLIALQRVVSDLLPKLESVQLEGNVSS</sequence>
<comment type="caution">
    <text evidence="3">The sequence shown here is derived from an EMBL/GenBank/DDBJ whole genome shotgun (WGS) entry which is preliminary data.</text>
</comment>
<dbReference type="SUPFAM" id="SSF53613">
    <property type="entry name" value="Ribokinase-like"/>
    <property type="match status" value="1"/>
</dbReference>
<feature type="compositionally biased region" description="Pro residues" evidence="1">
    <location>
        <begin position="10"/>
        <end position="25"/>
    </location>
</feature>
<evidence type="ECO:0000313" key="4">
    <source>
        <dbReference type="Proteomes" id="UP001054252"/>
    </source>
</evidence>
<protein>
    <recommendedName>
        <fullName evidence="2">Carbohydrate kinase PfkB domain-containing protein</fullName>
    </recommendedName>
</protein>
<gene>
    <name evidence="3" type="ORF">SLEP1_g30365</name>
</gene>
<feature type="region of interest" description="Disordered" evidence="1">
    <location>
        <begin position="1"/>
        <end position="29"/>
    </location>
</feature>
<dbReference type="PANTHER" id="PTHR47826">
    <property type="entry name" value="OS03G0164700 PROTEIN"/>
    <property type="match status" value="1"/>
</dbReference>
<accession>A0AAV5K7K2</accession>
<keyword evidence="4" id="KW-1185">Reference proteome</keyword>
<dbReference type="InterPro" id="IPR011611">
    <property type="entry name" value="PfkB_dom"/>
</dbReference>
<organism evidence="3 4">
    <name type="scientific">Rubroshorea leprosula</name>
    <dbReference type="NCBI Taxonomy" id="152421"/>
    <lineage>
        <taxon>Eukaryota</taxon>
        <taxon>Viridiplantae</taxon>
        <taxon>Streptophyta</taxon>
        <taxon>Embryophyta</taxon>
        <taxon>Tracheophyta</taxon>
        <taxon>Spermatophyta</taxon>
        <taxon>Magnoliopsida</taxon>
        <taxon>eudicotyledons</taxon>
        <taxon>Gunneridae</taxon>
        <taxon>Pentapetalae</taxon>
        <taxon>rosids</taxon>
        <taxon>malvids</taxon>
        <taxon>Malvales</taxon>
        <taxon>Dipterocarpaceae</taxon>
        <taxon>Rubroshorea</taxon>
    </lineage>
</organism>
<evidence type="ECO:0000259" key="2">
    <source>
        <dbReference type="Pfam" id="PF00294"/>
    </source>
</evidence>
<dbReference type="PANTHER" id="PTHR47826:SF1">
    <property type="entry name" value="OS03G0164700 PROTEIN"/>
    <property type="match status" value="1"/>
</dbReference>
<evidence type="ECO:0000256" key="1">
    <source>
        <dbReference type="SAM" id="MobiDB-lite"/>
    </source>
</evidence>
<dbReference type="EMBL" id="BPVZ01000054">
    <property type="protein sequence ID" value="GKV20207.1"/>
    <property type="molecule type" value="Genomic_DNA"/>
</dbReference>
<name>A0AAV5K7K2_9ROSI</name>
<dbReference type="Gene3D" id="3.40.1190.20">
    <property type="match status" value="1"/>
</dbReference>
<reference evidence="3 4" key="1">
    <citation type="journal article" date="2021" name="Commun. Biol.">
        <title>The genome of Shorea leprosula (Dipterocarpaceae) highlights the ecological relevance of drought in aseasonal tropical rainforests.</title>
        <authorList>
            <person name="Ng K.K.S."/>
            <person name="Kobayashi M.J."/>
            <person name="Fawcett J.A."/>
            <person name="Hatakeyama M."/>
            <person name="Paape T."/>
            <person name="Ng C.H."/>
            <person name="Ang C.C."/>
            <person name="Tnah L.H."/>
            <person name="Lee C.T."/>
            <person name="Nishiyama T."/>
            <person name="Sese J."/>
            <person name="O'Brien M.J."/>
            <person name="Copetti D."/>
            <person name="Mohd Noor M.I."/>
            <person name="Ong R.C."/>
            <person name="Putra M."/>
            <person name="Sireger I.Z."/>
            <person name="Indrioko S."/>
            <person name="Kosugi Y."/>
            <person name="Izuno A."/>
            <person name="Isagi Y."/>
            <person name="Lee S.L."/>
            <person name="Shimizu K.K."/>
        </authorList>
    </citation>
    <scope>NUCLEOTIDE SEQUENCE [LARGE SCALE GENOMIC DNA]</scope>
    <source>
        <strain evidence="3">214</strain>
    </source>
</reference>
<evidence type="ECO:0000313" key="3">
    <source>
        <dbReference type="EMBL" id="GKV20207.1"/>
    </source>
</evidence>
<dbReference type="Proteomes" id="UP001054252">
    <property type="component" value="Unassembled WGS sequence"/>
</dbReference>
<dbReference type="InterPro" id="IPR029056">
    <property type="entry name" value="Ribokinase-like"/>
</dbReference>
<dbReference type="AlphaFoldDB" id="A0AAV5K7K2"/>
<feature type="domain" description="Carbohydrate kinase PfkB" evidence="2">
    <location>
        <begin position="124"/>
        <end position="404"/>
    </location>
</feature>
<dbReference type="Pfam" id="PF00294">
    <property type="entry name" value="PfkB"/>
    <property type="match status" value="1"/>
</dbReference>
<proteinExistence type="predicted"/>